<reference evidence="2" key="1">
    <citation type="submission" date="2022-11" db="UniProtKB">
        <authorList>
            <consortium name="WormBaseParasite"/>
        </authorList>
    </citation>
    <scope>IDENTIFICATION</scope>
</reference>
<sequence length="708" mass="75218">MECPIGFLSWENGCLPYASANQKCPAGSEQCIQGLLCVDGKCLGACGEDELLVNGKCVYHGEPDCIDTNCEEDGCPTNFPICTLHEAINAYQCCKPKSSRRANRHIEKTSDEIFDEQMAAQKRPAKRRKPRILPATITKFNIAKPRKRILPPSPPTNIYIYKPAPRSTNSNFRSINSVTNTATISPFLATLTIPTPRTLSLTSCISYAEVQVGNQCYPRVAAGQGCTYTVQCPSTTSTAVNAPYRCINNICQLNIVCSAGYFRFNNACVKYSATGQSCTATTTQCISGSTCINGTCYSGCATNQLQIEGVCVGYADYGCILRSCESDTCPTNFPVCNYLRSQNAYVCCTASLTNALVCANGERPQLSFGTNLPIDCIARSCARGYSCTHSLIDGTSRYICCPRTLISVTTTTVAPVYGNPLNGFLSVCMKQSMRPGCHQVSSQLCFCSYPNNYGTTLEAPLATFTTALPNSTTTVTTTTTTTTVAPTVLCQTCAIADVALIQGTLPGENPNAPAGIQVVNGCNQLTVVCATGDPNIDAAMEFNGFIGGPSDTNNSPFVSATLRCVNGNWVYSEPGTAEVIINQINCYSSADTSLTTTTTTTLAPTLCNGCTFPPPSLDPGDDITPTSTGITVDANGCQQLTVVCDGTGFPNGEAVFMQFNDGIGGPSTVGAENLRVEGQLTCNAGAWFYSENGATLEIDNVQCLLQTT</sequence>
<evidence type="ECO:0000313" key="1">
    <source>
        <dbReference type="Proteomes" id="UP000887579"/>
    </source>
</evidence>
<accession>A0AC34F9C9</accession>
<protein>
    <submittedName>
        <fullName evidence="2">C6 domain-containing protein</fullName>
    </submittedName>
</protein>
<name>A0AC34F9C9_9BILA</name>
<organism evidence="1 2">
    <name type="scientific">Panagrolaimus sp. ES5</name>
    <dbReference type="NCBI Taxonomy" id="591445"/>
    <lineage>
        <taxon>Eukaryota</taxon>
        <taxon>Metazoa</taxon>
        <taxon>Ecdysozoa</taxon>
        <taxon>Nematoda</taxon>
        <taxon>Chromadorea</taxon>
        <taxon>Rhabditida</taxon>
        <taxon>Tylenchina</taxon>
        <taxon>Panagrolaimomorpha</taxon>
        <taxon>Panagrolaimoidea</taxon>
        <taxon>Panagrolaimidae</taxon>
        <taxon>Panagrolaimus</taxon>
    </lineage>
</organism>
<dbReference type="WBParaSite" id="ES5_v2.g13741.t1">
    <property type="protein sequence ID" value="ES5_v2.g13741.t1"/>
    <property type="gene ID" value="ES5_v2.g13741"/>
</dbReference>
<evidence type="ECO:0000313" key="2">
    <source>
        <dbReference type="WBParaSite" id="ES5_v2.g13741.t1"/>
    </source>
</evidence>
<dbReference type="Proteomes" id="UP000887579">
    <property type="component" value="Unplaced"/>
</dbReference>
<proteinExistence type="predicted"/>